<keyword evidence="1" id="KW-0812">Transmembrane</keyword>
<evidence type="ECO:0000313" key="2">
    <source>
        <dbReference type="EMBL" id="EDM79442.1"/>
    </source>
</evidence>
<comment type="caution">
    <text evidence="2">The sequence shown here is derived from an EMBL/GenBank/DDBJ whole genome shotgun (WGS) entry which is preliminary data.</text>
</comment>
<keyword evidence="3" id="KW-1185">Reference proteome</keyword>
<reference evidence="2 3" key="1">
    <citation type="submission" date="2007-06" db="EMBL/GenBank/DDBJ databases">
        <authorList>
            <person name="Shimkets L."/>
            <person name="Ferriera S."/>
            <person name="Johnson J."/>
            <person name="Kravitz S."/>
            <person name="Beeson K."/>
            <person name="Sutton G."/>
            <person name="Rogers Y.-H."/>
            <person name="Friedman R."/>
            <person name="Frazier M."/>
            <person name="Venter J.C."/>
        </authorList>
    </citation>
    <scope>NUCLEOTIDE SEQUENCE [LARGE SCALE GENOMIC DNA]</scope>
    <source>
        <strain evidence="2 3">SIR-1</strain>
    </source>
</reference>
<dbReference type="Proteomes" id="UP000005801">
    <property type="component" value="Unassembled WGS sequence"/>
</dbReference>
<proteinExistence type="predicted"/>
<accession>A6G3Q5</accession>
<dbReference type="EMBL" id="ABCS01000019">
    <property type="protein sequence ID" value="EDM79442.1"/>
    <property type="molecule type" value="Genomic_DNA"/>
</dbReference>
<keyword evidence="1" id="KW-0472">Membrane</keyword>
<name>A6G3Q5_9BACT</name>
<gene>
    <name evidence="2" type="ORF">PPSIR1_34987</name>
</gene>
<evidence type="ECO:0000313" key="3">
    <source>
        <dbReference type="Proteomes" id="UP000005801"/>
    </source>
</evidence>
<keyword evidence="1" id="KW-1133">Transmembrane helix</keyword>
<feature type="transmembrane region" description="Helical" evidence="1">
    <location>
        <begin position="20"/>
        <end position="38"/>
    </location>
</feature>
<dbReference type="AlphaFoldDB" id="A6G3Q5"/>
<evidence type="ECO:0000256" key="1">
    <source>
        <dbReference type="SAM" id="Phobius"/>
    </source>
</evidence>
<sequence length="46" mass="4995">MTMAEQNKDDQPQAPGLTAMAYFALFLFVSLIGLVLFLQSNFGTPG</sequence>
<organism evidence="2 3">
    <name type="scientific">Plesiocystis pacifica SIR-1</name>
    <dbReference type="NCBI Taxonomy" id="391625"/>
    <lineage>
        <taxon>Bacteria</taxon>
        <taxon>Pseudomonadati</taxon>
        <taxon>Myxococcota</taxon>
        <taxon>Polyangia</taxon>
        <taxon>Nannocystales</taxon>
        <taxon>Nannocystaceae</taxon>
        <taxon>Plesiocystis</taxon>
    </lineage>
</organism>
<protein>
    <submittedName>
        <fullName evidence="2">Uncharacterized protein</fullName>
    </submittedName>
</protein>
<dbReference type="STRING" id="391625.PPSIR1_34987"/>